<gene>
    <name evidence="1" type="ORF">J7S78_13335</name>
</gene>
<sequence>MNNLTELNVNRTYRAKKPRPVFDFNGGLVNDRTVLYIGLDTVQYDGPAIKNGSKYPTVSKKIFLAWADRDVTDELPPGDYAKWPLPKGGTK</sequence>
<reference evidence="1 2" key="1">
    <citation type="submission" date="2021-03" db="EMBL/GenBank/DDBJ databases">
        <authorList>
            <person name="Stanton E."/>
        </authorList>
    </citation>
    <scope>NUCLEOTIDE SEQUENCE [LARGE SCALE GENOMIC DNA]</scope>
    <source>
        <strain evidence="1 2">2020EL-00037</strain>
    </source>
</reference>
<accession>A0AAP2BI66</accession>
<dbReference type="RefSeq" id="WP_210846182.1">
    <property type="nucleotide sequence ID" value="NZ_JAGKON010000013.1"/>
</dbReference>
<name>A0AAP2BI66_KLEOX</name>
<evidence type="ECO:0000313" key="2">
    <source>
        <dbReference type="Proteomes" id="UP000673434"/>
    </source>
</evidence>
<dbReference type="EMBL" id="JAGKON010000013">
    <property type="protein sequence ID" value="MBQ0600774.1"/>
    <property type="molecule type" value="Genomic_DNA"/>
</dbReference>
<keyword evidence="2" id="KW-1185">Reference proteome</keyword>
<dbReference type="Proteomes" id="UP000673434">
    <property type="component" value="Unassembled WGS sequence"/>
</dbReference>
<evidence type="ECO:0000313" key="1">
    <source>
        <dbReference type="EMBL" id="MBQ0600774.1"/>
    </source>
</evidence>
<proteinExistence type="predicted"/>
<protein>
    <submittedName>
        <fullName evidence="1">Uncharacterized protein</fullName>
    </submittedName>
</protein>
<dbReference type="AlphaFoldDB" id="A0AAP2BI66"/>
<comment type="caution">
    <text evidence="1">The sequence shown here is derived from an EMBL/GenBank/DDBJ whole genome shotgun (WGS) entry which is preliminary data.</text>
</comment>
<organism evidence="1 2">
    <name type="scientific">Klebsiella oxytoca</name>
    <dbReference type="NCBI Taxonomy" id="571"/>
    <lineage>
        <taxon>Bacteria</taxon>
        <taxon>Pseudomonadati</taxon>
        <taxon>Pseudomonadota</taxon>
        <taxon>Gammaproteobacteria</taxon>
        <taxon>Enterobacterales</taxon>
        <taxon>Enterobacteriaceae</taxon>
        <taxon>Klebsiella/Raoultella group</taxon>
        <taxon>Klebsiella</taxon>
    </lineage>
</organism>